<dbReference type="PANTHER" id="PTHR11228:SF7">
    <property type="entry name" value="PQQA PEPTIDE CYCLASE"/>
    <property type="match status" value="1"/>
</dbReference>
<evidence type="ECO:0000313" key="6">
    <source>
        <dbReference type="EMBL" id="EDN01025.1"/>
    </source>
</evidence>
<feature type="domain" description="4Fe4S-binding SPASM" evidence="5">
    <location>
        <begin position="122"/>
        <end position="170"/>
    </location>
</feature>
<organism evidence="6 7">
    <name type="scientific">Pseudoflavonifractor capillosus ATCC 29799</name>
    <dbReference type="NCBI Taxonomy" id="411467"/>
    <lineage>
        <taxon>Bacteria</taxon>
        <taxon>Bacillati</taxon>
        <taxon>Bacillota</taxon>
        <taxon>Clostridia</taxon>
        <taxon>Eubacteriales</taxon>
        <taxon>Oscillospiraceae</taxon>
        <taxon>Pseudoflavonifractor</taxon>
    </lineage>
</organism>
<evidence type="ECO:0000256" key="1">
    <source>
        <dbReference type="ARBA" id="ARBA00022691"/>
    </source>
</evidence>
<reference evidence="6 7" key="1">
    <citation type="submission" date="2007-04" db="EMBL/GenBank/DDBJ databases">
        <authorList>
            <person name="Fulton L."/>
            <person name="Clifton S."/>
            <person name="Fulton B."/>
            <person name="Xu J."/>
            <person name="Minx P."/>
            <person name="Pepin K.H."/>
            <person name="Johnson M."/>
            <person name="Thiruvilangam P."/>
            <person name="Bhonagiri V."/>
            <person name="Nash W.E."/>
            <person name="Mardis E.R."/>
            <person name="Wilson R.K."/>
        </authorList>
    </citation>
    <scope>NUCLEOTIDE SEQUENCE [LARGE SCALE GENOMIC DNA]</scope>
    <source>
        <strain evidence="6 7">ATCC 29799</strain>
    </source>
</reference>
<keyword evidence="1" id="KW-0949">S-adenosyl-L-methionine</keyword>
<dbReference type="SUPFAM" id="SSF102114">
    <property type="entry name" value="Radical SAM enzymes"/>
    <property type="match status" value="2"/>
</dbReference>
<comment type="caution">
    <text evidence="6">The sequence shown here is derived from an EMBL/GenBank/DDBJ whole genome shotgun (WGS) entry which is preliminary data.</text>
</comment>
<gene>
    <name evidence="6" type="ORF">BACCAP_00965</name>
</gene>
<dbReference type="PANTHER" id="PTHR11228">
    <property type="entry name" value="RADICAL SAM DOMAIN PROTEIN"/>
    <property type="match status" value="1"/>
</dbReference>
<dbReference type="eggNOG" id="COG0535">
    <property type="taxonomic scope" value="Bacteria"/>
</dbReference>
<reference evidence="6 7" key="2">
    <citation type="submission" date="2007-06" db="EMBL/GenBank/DDBJ databases">
        <title>Draft genome sequence of Pseudoflavonifractor capillosus ATCC 29799.</title>
        <authorList>
            <person name="Sudarsanam P."/>
            <person name="Ley R."/>
            <person name="Guruge J."/>
            <person name="Turnbaugh P.J."/>
            <person name="Mahowald M."/>
            <person name="Liep D."/>
            <person name="Gordon J."/>
        </authorList>
    </citation>
    <scope>NUCLEOTIDE SEQUENCE [LARGE SCALE GENOMIC DNA]</scope>
    <source>
        <strain evidence="6 7">ATCC 29799</strain>
    </source>
</reference>
<proteinExistence type="predicted"/>
<name>A6NRY7_9FIRM</name>
<dbReference type="OrthoDB" id="7528037at2"/>
<dbReference type="GO" id="GO:0051536">
    <property type="term" value="F:iron-sulfur cluster binding"/>
    <property type="evidence" value="ECO:0007669"/>
    <property type="project" value="UniProtKB-KW"/>
</dbReference>
<dbReference type="EMBL" id="AAXG02000007">
    <property type="protein sequence ID" value="EDN01025.1"/>
    <property type="molecule type" value="Genomic_DNA"/>
</dbReference>
<dbReference type="GO" id="GO:0003824">
    <property type="term" value="F:catalytic activity"/>
    <property type="evidence" value="ECO:0007669"/>
    <property type="project" value="InterPro"/>
</dbReference>
<keyword evidence="4" id="KW-0411">Iron-sulfur</keyword>
<dbReference type="STRING" id="411467.BACCAP_00965"/>
<dbReference type="InterPro" id="IPR007197">
    <property type="entry name" value="rSAM"/>
</dbReference>
<dbReference type="RefSeq" id="WP_006571514.1">
    <property type="nucleotide sequence ID" value="NZ_AAXG02000007.1"/>
</dbReference>
<dbReference type="InterPro" id="IPR013785">
    <property type="entry name" value="Aldolase_TIM"/>
</dbReference>
<evidence type="ECO:0000313" key="7">
    <source>
        <dbReference type="Proteomes" id="UP000003639"/>
    </source>
</evidence>
<dbReference type="Gene3D" id="3.20.20.70">
    <property type="entry name" value="Aldolase class I"/>
    <property type="match status" value="2"/>
</dbReference>
<dbReference type="InterPro" id="IPR023885">
    <property type="entry name" value="4Fe4S-binding_SPASM_dom"/>
</dbReference>
<dbReference type="InterPro" id="IPR050377">
    <property type="entry name" value="Radical_SAM_PqqE_MftC-like"/>
</dbReference>
<evidence type="ECO:0000256" key="3">
    <source>
        <dbReference type="ARBA" id="ARBA00023004"/>
    </source>
</evidence>
<dbReference type="SFLD" id="SFLDS00029">
    <property type="entry name" value="Radical_SAM"/>
    <property type="match status" value="1"/>
</dbReference>
<keyword evidence="7" id="KW-1185">Reference proteome</keyword>
<protein>
    <submittedName>
        <fullName evidence="6">Radical SAM domain protein</fullName>
    </submittedName>
</protein>
<dbReference type="Proteomes" id="UP000003639">
    <property type="component" value="Unassembled WGS sequence"/>
</dbReference>
<keyword evidence="3" id="KW-0408">Iron</keyword>
<evidence type="ECO:0000256" key="4">
    <source>
        <dbReference type="ARBA" id="ARBA00023014"/>
    </source>
</evidence>
<evidence type="ECO:0000256" key="2">
    <source>
        <dbReference type="ARBA" id="ARBA00022723"/>
    </source>
</evidence>
<dbReference type="InterPro" id="IPR058240">
    <property type="entry name" value="rSAM_sf"/>
</dbReference>
<sequence>MVLIGKRDLLFDVTYFFGSNPSNTYFYQEKDFETAQSMVKLCRQVAEHRGDILIVTHLEKTVEEALSDEGFLVNKDYFFFPALKSAFGQLLARQGCSAEEATELWPIYCRMFYSSHGKYMPCQHPLYEAEITAGGNVHTCCSAIMPFAIGNVRHTPIRKIWHSPRARLLRLSLLNGTAIFCTPEKCGLLRAGSTALEKNLPQVSDYPLVINIAVDATCNLSCPSCRTGVLVEDQDALGQKLRWLEGLDEAFYRDVADIYVAGNGECMFSRVYRSYLLDQLIPKFRGRLHLVTNGQIWNDELLGKITAVFQPEVLISIDAWEKETYEKLRRGGSYSQLLENVKKYVTLQAQGKLSAVVARFVVQVCNYQEIPRFIRNMRKLGIDRIELTRLVDGGAFSVDGFESNSLLNKDGSLKKEYLPFFAQHVWPLLGNDVSADCAYLPQ</sequence>
<evidence type="ECO:0000259" key="5">
    <source>
        <dbReference type="Pfam" id="PF13186"/>
    </source>
</evidence>
<dbReference type="AlphaFoldDB" id="A6NRY7"/>
<dbReference type="Pfam" id="PF13186">
    <property type="entry name" value="SPASM"/>
    <property type="match status" value="1"/>
</dbReference>
<dbReference type="GO" id="GO:0046872">
    <property type="term" value="F:metal ion binding"/>
    <property type="evidence" value="ECO:0007669"/>
    <property type="project" value="UniProtKB-KW"/>
</dbReference>
<accession>A6NRY7</accession>
<keyword evidence="2" id="KW-0479">Metal-binding</keyword>
<dbReference type="CDD" id="cd21109">
    <property type="entry name" value="SPASM"/>
    <property type="match status" value="1"/>
</dbReference>